<comment type="similarity">
    <text evidence="1">Belongs to the GST superfamily. HSP26 family.</text>
</comment>
<proteinExistence type="inferred from homology"/>
<dbReference type="Proteomes" id="UP000005336">
    <property type="component" value="Unassembled WGS sequence"/>
</dbReference>
<dbReference type="SFLD" id="SFLDG00358">
    <property type="entry name" value="Main_(cytGST)"/>
    <property type="match status" value="1"/>
</dbReference>
<reference evidence="5 6" key="1">
    <citation type="submission" date="2011-06" db="EMBL/GenBank/DDBJ databases">
        <authorList>
            <person name="Muzny D."/>
            <person name="Qin X."/>
            <person name="Deng J."/>
            <person name="Jiang H."/>
            <person name="Liu Y."/>
            <person name="Qu J."/>
            <person name="Song X.-Z."/>
            <person name="Zhang L."/>
            <person name="Thornton R."/>
            <person name="Coyle M."/>
            <person name="Francisco L."/>
            <person name="Jackson L."/>
            <person name="Javaid M."/>
            <person name="Korchina V."/>
            <person name="Kovar C."/>
            <person name="Mata R."/>
            <person name="Mathew T."/>
            <person name="Ngo R."/>
            <person name="Nguyen L."/>
            <person name="Nguyen N."/>
            <person name="Okwuonu G."/>
            <person name="Ongeri F."/>
            <person name="Pham C."/>
            <person name="Simmons D."/>
            <person name="Wilczek-Boney K."/>
            <person name="Hale W."/>
            <person name="Jakkamsetti A."/>
            <person name="Pham P."/>
            <person name="Ruth R."/>
            <person name="San Lucas F."/>
            <person name="Warren J."/>
            <person name="Zhang J."/>
            <person name="Zhao Z."/>
            <person name="Zhou C."/>
            <person name="Zhu D."/>
            <person name="Lee S."/>
            <person name="Bess C."/>
            <person name="Blankenburg K."/>
            <person name="Forbes L."/>
            <person name="Fu Q."/>
            <person name="Gubbala S."/>
            <person name="Hirani K."/>
            <person name="Jayaseelan J.C."/>
            <person name="Lara F."/>
            <person name="Munidasa M."/>
            <person name="Palculict T."/>
            <person name="Patil S."/>
            <person name="Pu L.-L."/>
            <person name="Saada N."/>
            <person name="Tang L."/>
            <person name="Weissenberger G."/>
            <person name="Zhu Y."/>
            <person name="Hemphill L."/>
            <person name="Shang Y."/>
            <person name="Youmans B."/>
            <person name="Ayvaz T."/>
            <person name="Ross M."/>
            <person name="Santibanez J."/>
            <person name="Aqrawi P."/>
            <person name="Gross S."/>
            <person name="Joshi V."/>
            <person name="Fowler G."/>
            <person name="Nazareth L."/>
            <person name="Reid J."/>
            <person name="Worley K."/>
            <person name="Petrosino J."/>
            <person name="Highlander S."/>
            <person name="Gibbs R."/>
        </authorList>
    </citation>
    <scope>NUCLEOTIDE SEQUENCE [LARGE SCALE GENOMIC DNA]</scope>
    <source>
        <strain evidence="5 6">9715</strain>
    </source>
</reference>
<dbReference type="InterPro" id="IPR034341">
    <property type="entry name" value="SspA_N"/>
</dbReference>
<dbReference type="InterPro" id="IPR036282">
    <property type="entry name" value="Glutathione-S-Trfase_C_sf"/>
</dbReference>
<dbReference type="EMBL" id="AGAZ01000075">
    <property type="protein sequence ID" value="EGZ44339.1"/>
    <property type="molecule type" value="Genomic_DNA"/>
</dbReference>
<dbReference type="STRING" id="1030841.HMPREF9370_2317"/>
<accession>G4CTA7</accession>
<dbReference type="InterPro" id="IPR036249">
    <property type="entry name" value="Thioredoxin-like_sf"/>
</dbReference>
<gene>
    <name evidence="5" type="primary">sspA</name>
    <name evidence="5" type="ORF">HMPREF9370_2317</name>
</gene>
<dbReference type="AlphaFoldDB" id="G4CTA7"/>
<dbReference type="HOGENOM" id="CLU_011226_9_3_4"/>
<feature type="domain" description="GST C-terminal" evidence="4">
    <location>
        <begin position="140"/>
        <end position="258"/>
    </location>
</feature>
<dbReference type="InterPro" id="IPR004045">
    <property type="entry name" value="Glutathione_S-Trfase_N"/>
</dbReference>
<dbReference type="InterPro" id="IPR040079">
    <property type="entry name" value="Glutathione_S-Trfase"/>
</dbReference>
<keyword evidence="2" id="KW-0472">Membrane</keyword>
<name>G4CTA7_9NEIS</name>
<evidence type="ECO:0000256" key="1">
    <source>
        <dbReference type="ARBA" id="ARBA00009929"/>
    </source>
</evidence>
<dbReference type="PROSITE" id="PS50404">
    <property type="entry name" value="GST_NTER"/>
    <property type="match status" value="1"/>
</dbReference>
<dbReference type="Gene3D" id="3.40.30.10">
    <property type="entry name" value="Glutaredoxin"/>
    <property type="match status" value="1"/>
</dbReference>
<dbReference type="SFLD" id="SFLDS00019">
    <property type="entry name" value="Glutathione_Transferase_(cytos"/>
    <property type="match status" value="1"/>
</dbReference>
<dbReference type="SUPFAM" id="SSF52833">
    <property type="entry name" value="Thioredoxin-like"/>
    <property type="match status" value="1"/>
</dbReference>
<feature type="domain" description="GST N-terminal" evidence="3">
    <location>
        <begin position="57"/>
        <end position="135"/>
    </location>
</feature>
<dbReference type="InterPro" id="IPR050983">
    <property type="entry name" value="GST_Omega/HSP26"/>
</dbReference>
<protein>
    <submittedName>
        <fullName evidence="5">Stringent starvation protein A</fullName>
    </submittedName>
</protein>
<dbReference type="Pfam" id="PF02798">
    <property type="entry name" value="GST_N"/>
    <property type="match status" value="1"/>
</dbReference>
<organism evidence="5 6">
    <name type="scientific">Neisseria wadsworthii 9715</name>
    <dbReference type="NCBI Taxonomy" id="1030841"/>
    <lineage>
        <taxon>Bacteria</taxon>
        <taxon>Pseudomonadati</taxon>
        <taxon>Pseudomonadota</taxon>
        <taxon>Betaproteobacteria</taxon>
        <taxon>Neisseriales</taxon>
        <taxon>Neisseriaceae</taxon>
        <taxon>Neisseria</taxon>
    </lineage>
</organism>
<evidence type="ECO:0000256" key="2">
    <source>
        <dbReference type="SAM" id="Phobius"/>
    </source>
</evidence>
<keyword evidence="2" id="KW-0812">Transmembrane</keyword>
<dbReference type="CDD" id="cd03059">
    <property type="entry name" value="GST_N_SspA"/>
    <property type="match status" value="1"/>
</dbReference>
<dbReference type="PATRIC" id="fig|1030841.3.peg.2308"/>
<keyword evidence="6" id="KW-1185">Reference proteome</keyword>
<dbReference type="InterPro" id="IPR010987">
    <property type="entry name" value="Glutathione-S-Trfase_C-like"/>
</dbReference>
<comment type="caution">
    <text evidence="5">The sequence shown here is derived from an EMBL/GenBank/DDBJ whole genome shotgun (WGS) entry which is preliminary data.</text>
</comment>
<evidence type="ECO:0000259" key="4">
    <source>
        <dbReference type="PROSITE" id="PS50405"/>
    </source>
</evidence>
<dbReference type="InterPro" id="IPR004046">
    <property type="entry name" value="GST_C"/>
</dbReference>
<evidence type="ECO:0000313" key="6">
    <source>
        <dbReference type="Proteomes" id="UP000005336"/>
    </source>
</evidence>
<dbReference type="PANTHER" id="PTHR43968">
    <property type="match status" value="1"/>
</dbReference>
<dbReference type="SUPFAM" id="SSF47616">
    <property type="entry name" value="GST C-terminal domain-like"/>
    <property type="match status" value="1"/>
</dbReference>
<dbReference type="GO" id="GO:0005737">
    <property type="term" value="C:cytoplasm"/>
    <property type="evidence" value="ECO:0007669"/>
    <property type="project" value="TreeGrafter"/>
</dbReference>
<dbReference type="PROSITE" id="PS50405">
    <property type="entry name" value="GST_CTER"/>
    <property type="match status" value="1"/>
</dbReference>
<dbReference type="Pfam" id="PF00043">
    <property type="entry name" value="GST_C"/>
    <property type="match status" value="1"/>
</dbReference>
<sequence length="258" mass="30075">MAKLKNACLKYSFRQAFFPFKNNELSSFSWFFPAKILYCFIFSFLTHPLKIFRSRSNMMILYSGITCPFSHRCRFVLFEKGMDFEIKDVDVFNKPEDLAIMNPYNQVPVLVERDLILHESNIINEYIDERFPHPQLMPGDPVMRGRGRLVLFRLEKELFSHVHVLEDPEATPKEQAKAREAITSGLTVLAPAFNKNKYILGDEFSMIDVAIAPLLWRLNHYDIKLGKSAAPLLKYAERIFQREAFIEALTPAEKAMRR</sequence>
<keyword evidence="2" id="KW-1133">Transmembrane helix</keyword>
<dbReference type="PANTHER" id="PTHR43968:SF6">
    <property type="entry name" value="GLUTATHIONE S-TRANSFERASE OMEGA"/>
    <property type="match status" value="1"/>
</dbReference>
<dbReference type="Gene3D" id="1.20.1050.10">
    <property type="match status" value="1"/>
</dbReference>
<evidence type="ECO:0000259" key="3">
    <source>
        <dbReference type="PROSITE" id="PS50404"/>
    </source>
</evidence>
<evidence type="ECO:0000313" key="5">
    <source>
        <dbReference type="EMBL" id="EGZ44339.1"/>
    </source>
</evidence>
<feature type="transmembrane region" description="Helical" evidence="2">
    <location>
        <begin position="28"/>
        <end position="49"/>
    </location>
</feature>